<feature type="non-terminal residue" evidence="7">
    <location>
        <position position="450"/>
    </location>
</feature>
<dbReference type="InterPro" id="IPR012858">
    <property type="entry name" value="DC_STAMP-like"/>
</dbReference>
<dbReference type="GO" id="GO:0005789">
    <property type="term" value="C:endoplasmic reticulum membrane"/>
    <property type="evidence" value="ECO:0007669"/>
    <property type="project" value="TreeGrafter"/>
</dbReference>
<feature type="non-terminal residue" evidence="7">
    <location>
        <position position="1"/>
    </location>
</feature>
<evidence type="ECO:0000256" key="5">
    <source>
        <dbReference type="SAM" id="Phobius"/>
    </source>
</evidence>
<evidence type="ECO:0000256" key="4">
    <source>
        <dbReference type="ARBA" id="ARBA00023136"/>
    </source>
</evidence>
<dbReference type="PANTHER" id="PTHR21041:SF2">
    <property type="entry name" value="DENDRITIC CELL-SPECIFIC TRANSMEMBRANE PROTEIN"/>
    <property type="match status" value="1"/>
</dbReference>
<comment type="caution">
    <text evidence="7">The sequence shown here is derived from an EMBL/GenBank/DDBJ whole genome shotgun (WGS) entry which is preliminary data.</text>
</comment>
<dbReference type="PANTHER" id="PTHR21041">
    <property type="entry name" value="DENDRITIC CELL-SPECIFIC TRANSMEMBRANE PROTEIN"/>
    <property type="match status" value="1"/>
</dbReference>
<name>A0A7L0NRT8_9PASS</name>
<evidence type="ECO:0000313" key="7">
    <source>
        <dbReference type="EMBL" id="NXK95637.1"/>
    </source>
</evidence>
<evidence type="ECO:0000256" key="2">
    <source>
        <dbReference type="ARBA" id="ARBA00022692"/>
    </source>
</evidence>
<dbReference type="Proteomes" id="UP000520463">
    <property type="component" value="Unassembled WGS sequence"/>
</dbReference>
<dbReference type="AlphaFoldDB" id="A0A7L0NRT8"/>
<dbReference type="EMBL" id="VXAU01004938">
    <property type="protein sequence ID" value="NXK95637.1"/>
    <property type="molecule type" value="Genomic_DNA"/>
</dbReference>
<reference evidence="7 8" key="1">
    <citation type="submission" date="2019-09" db="EMBL/GenBank/DDBJ databases">
        <title>Bird 10,000 Genomes (B10K) Project - Family phase.</title>
        <authorList>
            <person name="Zhang G."/>
        </authorList>
    </citation>
    <scope>NUCLEOTIDE SEQUENCE [LARGE SCALE GENOMIC DNA]</scope>
    <source>
        <strain evidence="7">B10K-DU-001-43</strain>
        <tissue evidence="7">Muscle</tissue>
    </source>
</reference>
<evidence type="ECO:0000313" key="8">
    <source>
        <dbReference type="Proteomes" id="UP000520463"/>
    </source>
</evidence>
<organism evidence="7 8">
    <name type="scientific">Formicarius rufipectus</name>
    <dbReference type="NCBI Taxonomy" id="1118560"/>
    <lineage>
        <taxon>Eukaryota</taxon>
        <taxon>Metazoa</taxon>
        <taxon>Chordata</taxon>
        <taxon>Craniata</taxon>
        <taxon>Vertebrata</taxon>
        <taxon>Euteleostomi</taxon>
        <taxon>Archelosauria</taxon>
        <taxon>Archosauria</taxon>
        <taxon>Dinosauria</taxon>
        <taxon>Saurischia</taxon>
        <taxon>Theropoda</taxon>
        <taxon>Coelurosauria</taxon>
        <taxon>Aves</taxon>
        <taxon>Neognathae</taxon>
        <taxon>Neoaves</taxon>
        <taxon>Telluraves</taxon>
        <taxon>Australaves</taxon>
        <taxon>Passeriformes</taxon>
        <taxon>Formicariidae</taxon>
        <taxon>Formicarius</taxon>
    </lineage>
</organism>
<proteinExistence type="predicted"/>
<accession>A0A7L0NRT8</accession>
<keyword evidence="3 5" id="KW-1133">Transmembrane helix</keyword>
<evidence type="ECO:0000256" key="3">
    <source>
        <dbReference type="ARBA" id="ARBA00022989"/>
    </source>
</evidence>
<sequence>MRTFVSIAQNTWEIFISERKPGWKHQMQLFGICSAVGFLSSLLFYLGMHFSLANHSLGPLLISGFIWILFSTMLFCFKHLRCFSVLFLLSCGLKNGRTALITAGTGVMVANNIQNIFHNLKILADSITCHLKHEQFTLIKYYVEAVKWIYEAAKLSAELPRDIVSLKHEFTPTYSISDDALKQEINDTSREIQRIANQISFILTILPYIGQKVLPVFGIFLVSIGTGLFLKKFVGSHSTKFKNTYITKEFIAFDEHQKQQHRPCLLPLSRSERKDYVAIPSLCFTRKDRKNMLYFFLPVLIHLCIWLLFAAVDYLFYWLIISVNKYLQEVPDLEIQLSLSQNNENSFIIAMTKLIEKTDSFKIPAFKHDCIPHPELALSMTWIQLGVIIFFLIIFGLFSGLLTQVKILVSISFYPDTAMKRIHYLHAKLLKKRTKLQEKTVKNMFARTVS</sequence>
<dbReference type="OrthoDB" id="9949280at2759"/>
<dbReference type="InterPro" id="IPR051856">
    <property type="entry name" value="CSR-E3_Ligase_Protein"/>
</dbReference>
<evidence type="ECO:0000259" key="6">
    <source>
        <dbReference type="Pfam" id="PF07782"/>
    </source>
</evidence>
<gene>
    <name evidence="7" type="primary">Dcstamp</name>
    <name evidence="7" type="ORF">FORRUF_R13591</name>
</gene>
<feature type="domain" description="Dendritic cell-specific transmembrane protein-like" evidence="6">
    <location>
        <begin position="241"/>
        <end position="426"/>
    </location>
</feature>
<feature type="transmembrane region" description="Helical" evidence="5">
    <location>
        <begin position="60"/>
        <end position="77"/>
    </location>
</feature>
<keyword evidence="2 5" id="KW-0812">Transmembrane</keyword>
<protein>
    <submittedName>
        <fullName evidence="7">DCSTP protein</fullName>
    </submittedName>
</protein>
<comment type="subcellular location">
    <subcellularLocation>
        <location evidence="1">Membrane</location>
        <topology evidence="1">Multi-pass membrane protein</topology>
    </subcellularLocation>
</comment>
<dbReference type="Pfam" id="PF07782">
    <property type="entry name" value="DC_STAMP"/>
    <property type="match status" value="1"/>
</dbReference>
<keyword evidence="4 5" id="KW-0472">Membrane</keyword>
<dbReference type="GO" id="GO:0009986">
    <property type="term" value="C:cell surface"/>
    <property type="evidence" value="ECO:0007669"/>
    <property type="project" value="TreeGrafter"/>
</dbReference>
<feature type="transmembrane region" description="Helical" evidence="5">
    <location>
        <begin position="293"/>
        <end position="320"/>
    </location>
</feature>
<feature type="transmembrane region" description="Helical" evidence="5">
    <location>
        <begin position="382"/>
        <end position="402"/>
    </location>
</feature>
<feature type="transmembrane region" description="Helical" evidence="5">
    <location>
        <begin position="29"/>
        <end position="48"/>
    </location>
</feature>
<evidence type="ECO:0000256" key="1">
    <source>
        <dbReference type="ARBA" id="ARBA00004141"/>
    </source>
</evidence>
<keyword evidence="8" id="KW-1185">Reference proteome</keyword>